<organism evidence="5 6">
    <name type="scientific">Monoraphidium neglectum</name>
    <dbReference type="NCBI Taxonomy" id="145388"/>
    <lineage>
        <taxon>Eukaryota</taxon>
        <taxon>Viridiplantae</taxon>
        <taxon>Chlorophyta</taxon>
        <taxon>core chlorophytes</taxon>
        <taxon>Chlorophyceae</taxon>
        <taxon>CS clade</taxon>
        <taxon>Sphaeropleales</taxon>
        <taxon>Selenastraceae</taxon>
        <taxon>Monoraphidium</taxon>
    </lineage>
</organism>
<feature type="domain" description="Serpin" evidence="4">
    <location>
        <begin position="13"/>
        <end position="379"/>
    </location>
</feature>
<feature type="signal peptide" evidence="3">
    <location>
        <begin position="1"/>
        <end position="24"/>
    </location>
</feature>
<dbReference type="InterPro" id="IPR000215">
    <property type="entry name" value="Serpin_fam"/>
</dbReference>
<evidence type="ECO:0000256" key="3">
    <source>
        <dbReference type="SAM" id="SignalP"/>
    </source>
</evidence>
<dbReference type="PANTHER" id="PTHR11461:SF211">
    <property type="entry name" value="GH10112P-RELATED"/>
    <property type="match status" value="1"/>
</dbReference>
<dbReference type="GO" id="GO:0004867">
    <property type="term" value="F:serine-type endopeptidase inhibitor activity"/>
    <property type="evidence" value="ECO:0007669"/>
    <property type="project" value="InterPro"/>
</dbReference>
<dbReference type="InterPro" id="IPR042178">
    <property type="entry name" value="Serpin_sf_1"/>
</dbReference>
<dbReference type="InterPro" id="IPR042185">
    <property type="entry name" value="Serpin_sf_2"/>
</dbReference>
<evidence type="ECO:0000259" key="4">
    <source>
        <dbReference type="SMART" id="SM00093"/>
    </source>
</evidence>
<reference evidence="5 6" key="1">
    <citation type="journal article" date="2013" name="BMC Genomics">
        <title>Reconstruction of the lipid metabolism for the microalga Monoraphidium neglectum from its genome sequence reveals characteristics suitable for biofuel production.</title>
        <authorList>
            <person name="Bogen C."/>
            <person name="Al-Dilaimi A."/>
            <person name="Albersmeier A."/>
            <person name="Wichmann J."/>
            <person name="Grundmann M."/>
            <person name="Rupp O."/>
            <person name="Lauersen K.J."/>
            <person name="Blifernez-Klassen O."/>
            <person name="Kalinowski J."/>
            <person name="Goesmann A."/>
            <person name="Mussgnug J.H."/>
            <person name="Kruse O."/>
        </authorList>
    </citation>
    <scope>NUCLEOTIDE SEQUENCE [LARGE SCALE GENOMIC DNA]</scope>
    <source>
        <strain evidence="5 6">SAG 48.87</strain>
    </source>
</reference>
<dbReference type="RefSeq" id="XP_013899216.1">
    <property type="nucleotide sequence ID" value="XM_014043762.1"/>
</dbReference>
<dbReference type="AlphaFoldDB" id="A0A0D2MHQ5"/>
<evidence type="ECO:0000256" key="2">
    <source>
        <dbReference type="RuleBase" id="RU000411"/>
    </source>
</evidence>
<accession>A0A0D2MHQ5</accession>
<dbReference type="Gene3D" id="2.30.39.10">
    <property type="entry name" value="Alpha-1-antitrypsin, domain 1"/>
    <property type="match status" value="1"/>
</dbReference>
<keyword evidence="3" id="KW-0732">Signal</keyword>
<dbReference type="GeneID" id="25740640"/>
<dbReference type="InterPro" id="IPR023796">
    <property type="entry name" value="Serpin_dom"/>
</dbReference>
<feature type="chain" id="PRO_5002258819" evidence="3">
    <location>
        <begin position="25"/>
        <end position="382"/>
    </location>
</feature>
<comment type="similarity">
    <text evidence="1 2">Belongs to the serpin family.</text>
</comment>
<dbReference type="Proteomes" id="UP000054498">
    <property type="component" value="Unassembled WGS sequence"/>
</dbReference>
<dbReference type="STRING" id="145388.A0A0D2MHQ5"/>
<dbReference type="InterPro" id="IPR036186">
    <property type="entry name" value="Serpin_sf"/>
</dbReference>
<keyword evidence="5" id="KW-0282">Flagellum</keyword>
<dbReference type="OrthoDB" id="1063785at2759"/>
<dbReference type="Gene3D" id="3.30.497.10">
    <property type="entry name" value="Antithrombin, subunit I, domain 2"/>
    <property type="match status" value="2"/>
</dbReference>
<dbReference type="SUPFAM" id="SSF56574">
    <property type="entry name" value="Serpins"/>
    <property type="match status" value="1"/>
</dbReference>
<dbReference type="SMART" id="SM00093">
    <property type="entry name" value="SERPIN"/>
    <property type="match status" value="1"/>
</dbReference>
<keyword evidence="6" id="KW-1185">Reference proteome</keyword>
<dbReference type="GO" id="GO:0005615">
    <property type="term" value="C:extracellular space"/>
    <property type="evidence" value="ECO:0007669"/>
    <property type="project" value="InterPro"/>
</dbReference>
<sequence length="382" mass="39476">MAPALAYATAFGLALLQALVRLDTQPADTNPLVSPLSGAAALTLALNAAGLPSTTHAELLRALTQNRTLVGTGAALEQAANAELSRLLAAVPSGGGGGRGGGAGTTGEQVLLANSVWTRKGVPLKKSYVDAMKKAFQATAATANSVSDINAWAKNVTQGLIPELLAPGTPFDVVLADALYFKGKWRTRFEERATRPWTFTTAKGVKQQARGAGQGQYIYVFEGVSMMSHVFGGGEVLTAQLPGSFTAVRLPYRSGNFSAIAILPANATAGPESLLPLLLGPKAPAAGLFAPLPGGAGAVKASAPDALWRPAGPKGLVLQLPRFKLRAKVSLVDPLKKLGVEAAFAEKAADFSRAEGDPARPLVVSDVIQEVRGCALDEPARR</sequence>
<evidence type="ECO:0000313" key="6">
    <source>
        <dbReference type="Proteomes" id="UP000054498"/>
    </source>
</evidence>
<name>A0A0D2MHQ5_9CHLO</name>
<protein>
    <submittedName>
        <fullName evidence="5">Flagellar associated protein, protease inhibitor-like protein</fullName>
    </submittedName>
</protein>
<evidence type="ECO:0000313" key="5">
    <source>
        <dbReference type="EMBL" id="KIZ00197.1"/>
    </source>
</evidence>
<keyword evidence="5" id="KW-0969">Cilium</keyword>
<gene>
    <name evidence="5" type="ORF">MNEG_7764</name>
</gene>
<evidence type="ECO:0000256" key="1">
    <source>
        <dbReference type="ARBA" id="ARBA00009500"/>
    </source>
</evidence>
<dbReference type="Pfam" id="PF00079">
    <property type="entry name" value="Serpin"/>
    <property type="match status" value="1"/>
</dbReference>
<dbReference type="EMBL" id="KK101626">
    <property type="protein sequence ID" value="KIZ00197.1"/>
    <property type="molecule type" value="Genomic_DNA"/>
</dbReference>
<keyword evidence="5" id="KW-0966">Cell projection</keyword>
<proteinExistence type="inferred from homology"/>
<dbReference type="PANTHER" id="PTHR11461">
    <property type="entry name" value="SERINE PROTEASE INHIBITOR, SERPIN"/>
    <property type="match status" value="1"/>
</dbReference>
<dbReference type="KEGG" id="mng:MNEG_7764"/>